<feature type="region of interest" description="Disordered" evidence="1">
    <location>
        <begin position="51"/>
        <end position="73"/>
    </location>
</feature>
<reference evidence="3" key="1">
    <citation type="submission" date="2018-01" db="EMBL/GenBank/DDBJ databases">
        <title>An insight into the sialome of Amazonian anophelines.</title>
        <authorList>
            <person name="Ribeiro J.M."/>
            <person name="Scarpassa V."/>
            <person name="Calvo E."/>
        </authorList>
    </citation>
    <scope>NUCLEOTIDE SEQUENCE</scope>
</reference>
<proteinExistence type="predicted"/>
<feature type="chain" id="PRO_5014960652" evidence="2">
    <location>
        <begin position="18"/>
        <end position="73"/>
    </location>
</feature>
<sequence>MILAPCWMLHIPASASAVLLRLGSVTVTDHFVSSLVARLARIRFLGNPKGRGREGGRGRRVYAGSSVSTYPLS</sequence>
<dbReference type="AlphaFoldDB" id="A0A2M4DIH0"/>
<name>A0A2M4DIH0_ANODA</name>
<keyword evidence="2" id="KW-0732">Signal</keyword>
<organism evidence="3">
    <name type="scientific">Anopheles darlingi</name>
    <name type="common">Mosquito</name>
    <dbReference type="NCBI Taxonomy" id="43151"/>
    <lineage>
        <taxon>Eukaryota</taxon>
        <taxon>Metazoa</taxon>
        <taxon>Ecdysozoa</taxon>
        <taxon>Arthropoda</taxon>
        <taxon>Hexapoda</taxon>
        <taxon>Insecta</taxon>
        <taxon>Pterygota</taxon>
        <taxon>Neoptera</taxon>
        <taxon>Endopterygota</taxon>
        <taxon>Diptera</taxon>
        <taxon>Nematocera</taxon>
        <taxon>Culicoidea</taxon>
        <taxon>Culicidae</taxon>
        <taxon>Anophelinae</taxon>
        <taxon>Anopheles</taxon>
    </lineage>
</organism>
<evidence type="ECO:0000256" key="2">
    <source>
        <dbReference type="SAM" id="SignalP"/>
    </source>
</evidence>
<evidence type="ECO:0000256" key="1">
    <source>
        <dbReference type="SAM" id="MobiDB-lite"/>
    </source>
</evidence>
<evidence type="ECO:0000313" key="3">
    <source>
        <dbReference type="EMBL" id="MBW77352.1"/>
    </source>
</evidence>
<protein>
    <submittedName>
        <fullName evidence="3">Putative secreted protein</fullName>
    </submittedName>
</protein>
<feature type="signal peptide" evidence="2">
    <location>
        <begin position="1"/>
        <end position="17"/>
    </location>
</feature>
<dbReference type="EMBL" id="GGFL01013174">
    <property type="protein sequence ID" value="MBW77352.1"/>
    <property type="molecule type" value="Transcribed_RNA"/>
</dbReference>
<accession>A0A2M4DIH0</accession>